<dbReference type="NCBIfam" id="TIGR01141">
    <property type="entry name" value="hisC"/>
    <property type="match status" value="1"/>
</dbReference>
<evidence type="ECO:0000256" key="9">
    <source>
        <dbReference type="HAMAP-Rule" id="MF_01023"/>
    </source>
</evidence>
<dbReference type="HAMAP" id="MF_01023">
    <property type="entry name" value="HisC_aminotrans_2"/>
    <property type="match status" value="1"/>
</dbReference>
<protein>
    <recommendedName>
        <fullName evidence="9">Histidinol-phosphate aminotransferase</fullName>
        <ecNumber evidence="9">2.6.1.9</ecNumber>
    </recommendedName>
    <alternativeName>
        <fullName evidence="9">Imidazole acetol-phosphate transaminase</fullName>
    </alternativeName>
</protein>
<accession>A0ABY9KUJ6</accession>
<feature type="domain" description="Aminotransferase class I/classII large" evidence="10">
    <location>
        <begin position="30"/>
        <end position="355"/>
    </location>
</feature>
<name>A0ABY9KUJ6_9BACI</name>
<keyword evidence="5 9" id="KW-0808">Transferase</keyword>
<comment type="catalytic activity">
    <reaction evidence="8 9">
        <text>L-histidinol phosphate + 2-oxoglutarate = 3-(imidazol-4-yl)-2-oxopropyl phosphate + L-glutamate</text>
        <dbReference type="Rhea" id="RHEA:23744"/>
        <dbReference type="ChEBI" id="CHEBI:16810"/>
        <dbReference type="ChEBI" id="CHEBI:29985"/>
        <dbReference type="ChEBI" id="CHEBI:57766"/>
        <dbReference type="ChEBI" id="CHEBI:57980"/>
        <dbReference type="EC" id="2.6.1.9"/>
    </reaction>
</comment>
<dbReference type="EC" id="2.6.1.9" evidence="9"/>
<sequence>MEGKDILKELRPYEQGMQTEEVKRKYNLDHIVKLASNENPFGFSPKVKSVLKDADIDFNIYPDGHATELSSALAIHLSIEEDEIAFSSGLDEMILIISRCFLEKGKNTVMAVPTFPQYKHQARIEGAEAREVPLKETGDHDLDEMLAQIDEDTAIVWICSPNNPTGCPITEEQLNRFMDQCPNNVLVVLDEAYYEFARKESDLHALDKFRKYPNLLILRTFSKAYGLAGLRIGYAIGNSSIIGKLNVARGPFNTSSIAQKAAVAALGDQSFINEVTVKNIEIREDFAEFLNSIGWECFISETNFLLVKTPTDDIEVFQKLLERGFIIRPGSKVGWPQTIRVTIGKADDMELMKQAIREIDAVFAKVEE</sequence>
<keyword evidence="9" id="KW-0028">Amino-acid biosynthesis</keyword>
<organism evidence="11 12">
    <name type="scientific">Aciduricibacillus chroicocephali</name>
    <dbReference type="NCBI Taxonomy" id="3054939"/>
    <lineage>
        <taxon>Bacteria</taxon>
        <taxon>Bacillati</taxon>
        <taxon>Bacillota</taxon>
        <taxon>Bacilli</taxon>
        <taxon>Bacillales</taxon>
        <taxon>Bacillaceae</taxon>
        <taxon>Aciduricibacillus</taxon>
    </lineage>
</organism>
<evidence type="ECO:0000256" key="4">
    <source>
        <dbReference type="ARBA" id="ARBA00022576"/>
    </source>
</evidence>
<dbReference type="InterPro" id="IPR005861">
    <property type="entry name" value="HisP_aminotrans"/>
</dbReference>
<evidence type="ECO:0000259" key="10">
    <source>
        <dbReference type="Pfam" id="PF00155"/>
    </source>
</evidence>
<evidence type="ECO:0000256" key="6">
    <source>
        <dbReference type="ARBA" id="ARBA00022898"/>
    </source>
</evidence>
<comment type="subunit">
    <text evidence="3 9">Homodimer.</text>
</comment>
<dbReference type="PANTHER" id="PTHR43643:SF3">
    <property type="entry name" value="HISTIDINOL-PHOSPHATE AMINOTRANSFERASE"/>
    <property type="match status" value="1"/>
</dbReference>
<dbReference type="SUPFAM" id="SSF53383">
    <property type="entry name" value="PLP-dependent transferases"/>
    <property type="match status" value="1"/>
</dbReference>
<evidence type="ECO:0000256" key="7">
    <source>
        <dbReference type="ARBA" id="ARBA00023102"/>
    </source>
</evidence>
<keyword evidence="4 9" id="KW-0032">Aminotransferase</keyword>
<evidence type="ECO:0000313" key="12">
    <source>
        <dbReference type="Proteomes" id="UP001180087"/>
    </source>
</evidence>
<dbReference type="PANTHER" id="PTHR43643">
    <property type="entry name" value="HISTIDINOL-PHOSPHATE AMINOTRANSFERASE 2"/>
    <property type="match status" value="1"/>
</dbReference>
<dbReference type="InterPro" id="IPR001917">
    <property type="entry name" value="Aminotrans_II_pyridoxalP_BS"/>
</dbReference>
<evidence type="ECO:0000256" key="3">
    <source>
        <dbReference type="ARBA" id="ARBA00011738"/>
    </source>
</evidence>
<dbReference type="Gene3D" id="3.40.640.10">
    <property type="entry name" value="Type I PLP-dependent aspartate aminotransferase-like (Major domain)"/>
    <property type="match status" value="1"/>
</dbReference>
<feature type="modified residue" description="N6-(pyridoxal phosphate)lysine" evidence="9">
    <location>
        <position position="223"/>
    </location>
</feature>
<comment type="pathway">
    <text evidence="2 9">Amino-acid biosynthesis; L-histidine biosynthesis; L-histidine from 5-phospho-alpha-D-ribose 1-diphosphate: step 7/9.</text>
</comment>
<dbReference type="InterPro" id="IPR050106">
    <property type="entry name" value="HistidinolP_aminotransfase"/>
</dbReference>
<evidence type="ECO:0000313" key="11">
    <source>
        <dbReference type="EMBL" id="WLV23437.1"/>
    </source>
</evidence>
<proteinExistence type="inferred from homology"/>
<gene>
    <name evidence="9 11" type="primary">hisC</name>
    <name evidence="11" type="ORF">QR721_07150</name>
</gene>
<reference evidence="11" key="1">
    <citation type="submission" date="2023-06" db="EMBL/GenBank/DDBJ databases">
        <title>A Treasure from Seagulls: Isolation and Description of Aciduricobacillus qingdaonensis gen. nov., sp. nov., a Rare Obligately Uric Acid-utilizing Member in the Family Bacillaceae.</title>
        <authorList>
            <person name="Liu W."/>
            <person name="Wang B."/>
        </authorList>
    </citation>
    <scope>NUCLEOTIDE SEQUENCE</scope>
    <source>
        <strain evidence="11">44XB</strain>
    </source>
</reference>
<dbReference type="RefSeq" id="WP_348025504.1">
    <property type="nucleotide sequence ID" value="NZ_CP129113.1"/>
</dbReference>
<comment type="cofactor">
    <cofactor evidence="1 9">
        <name>pyridoxal 5'-phosphate</name>
        <dbReference type="ChEBI" id="CHEBI:597326"/>
    </cofactor>
</comment>
<evidence type="ECO:0000256" key="5">
    <source>
        <dbReference type="ARBA" id="ARBA00022679"/>
    </source>
</evidence>
<evidence type="ECO:0000256" key="1">
    <source>
        <dbReference type="ARBA" id="ARBA00001933"/>
    </source>
</evidence>
<dbReference type="PROSITE" id="PS00599">
    <property type="entry name" value="AA_TRANSFER_CLASS_2"/>
    <property type="match status" value="1"/>
</dbReference>
<dbReference type="CDD" id="cd00609">
    <property type="entry name" value="AAT_like"/>
    <property type="match status" value="1"/>
</dbReference>
<keyword evidence="7 9" id="KW-0368">Histidine biosynthesis</keyword>
<evidence type="ECO:0000256" key="8">
    <source>
        <dbReference type="ARBA" id="ARBA00047481"/>
    </source>
</evidence>
<keyword evidence="12" id="KW-1185">Reference proteome</keyword>
<dbReference type="InterPro" id="IPR015422">
    <property type="entry name" value="PyrdxlP-dep_Trfase_small"/>
</dbReference>
<dbReference type="GO" id="GO:0004400">
    <property type="term" value="F:histidinol-phosphate transaminase activity"/>
    <property type="evidence" value="ECO:0007669"/>
    <property type="project" value="UniProtKB-EC"/>
</dbReference>
<comment type="similarity">
    <text evidence="9">Belongs to the class-II pyridoxal-phosphate-dependent aminotransferase family. Histidinol-phosphate aminotransferase subfamily.</text>
</comment>
<dbReference type="Gene3D" id="3.90.1150.10">
    <property type="entry name" value="Aspartate Aminotransferase, domain 1"/>
    <property type="match status" value="1"/>
</dbReference>
<dbReference type="EMBL" id="CP129113">
    <property type="protein sequence ID" value="WLV23437.1"/>
    <property type="molecule type" value="Genomic_DNA"/>
</dbReference>
<keyword evidence="6 9" id="KW-0663">Pyridoxal phosphate</keyword>
<dbReference type="Pfam" id="PF00155">
    <property type="entry name" value="Aminotran_1_2"/>
    <property type="match status" value="1"/>
</dbReference>
<dbReference type="InterPro" id="IPR015424">
    <property type="entry name" value="PyrdxlP-dep_Trfase"/>
</dbReference>
<evidence type="ECO:0000256" key="2">
    <source>
        <dbReference type="ARBA" id="ARBA00005011"/>
    </source>
</evidence>
<dbReference type="Proteomes" id="UP001180087">
    <property type="component" value="Chromosome"/>
</dbReference>
<dbReference type="InterPro" id="IPR015421">
    <property type="entry name" value="PyrdxlP-dep_Trfase_major"/>
</dbReference>
<dbReference type="InterPro" id="IPR004839">
    <property type="entry name" value="Aminotransferase_I/II_large"/>
</dbReference>